<dbReference type="EMBL" id="JAGYWB010000016">
    <property type="protein sequence ID" value="KAI0496250.1"/>
    <property type="molecule type" value="Genomic_DNA"/>
</dbReference>
<dbReference type="SMR" id="A0A8T3AJG6"/>
<keyword evidence="2" id="KW-1185">Reference proteome</keyword>
<name>A0A8T3AJG6_DENNO</name>
<proteinExistence type="predicted"/>
<gene>
    <name evidence="1" type="ORF">KFK09_022564</name>
</gene>
<organism evidence="1 2">
    <name type="scientific">Dendrobium nobile</name>
    <name type="common">Orchid</name>
    <dbReference type="NCBI Taxonomy" id="94219"/>
    <lineage>
        <taxon>Eukaryota</taxon>
        <taxon>Viridiplantae</taxon>
        <taxon>Streptophyta</taxon>
        <taxon>Embryophyta</taxon>
        <taxon>Tracheophyta</taxon>
        <taxon>Spermatophyta</taxon>
        <taxon>Magnoliopsida</taxon>
        <taxon>Liliopsida</taxon>
        <taxon>Asparagales</taxon>
        <taxon>Orchidaceae</taxon>
        <taxon>Epidendroideae</taxon>
        <taxon>Malaxideae</taxon>
        <taxon>Dendrobiinae</taxon>
        <taxon>Dendrobium</taxon>
    </lineage>
</organism>
<dbReference type="Proteomes" id="UP000829196">
    <property type="component" value="Unassembled WGS sequence"/>
</dbReference>
<comment type="caution">
    <text evidence="1">The sequence shown here is derived from an EMBL/GenBank/DDBJ whole genome shotgun (WGS) entry which is preliminary data.</text>
</comment>
<reference evidence="1" key="1">
    <citation type="journal article" date="2022" name="Front. Genet.">
        <title>Chromosome-Scale Assembly of the Dendrobium nobile Genome Provides Insights Into the Molecular Mechanism of the Biosynthesis of the Medicinal Active Ingredient of Dendrobium.</title>
        <authorList>
            <person name="Xu Q."/>
            <person name="Niu S.-C."/>
            <person name="Li K.-L."/>
            <person name="Zheng P.-J."/>
            <person name="Zhang X.-J."/>
            <person name="Jia Y."/>
            <person name="Liu Y."/>
            <person name="Niu Y.-X."/>
            <person name="Yu L.-H."/>
            <person name="Chen D.-F."/>
            <person name="Zhang G.-Q."/>
        </authorList>
    </citation>
    <scope>NUCLEOTIDE SEQUENCE</scope>
    <source>
        <tissue evidence="1">Leaf</tissue>
    </source>
</reference>
<dbReference type="AlphaFoldDB" id="A0A8T3AJG6"/>
<sequence length="52" mass="6147">MIDNYPLDNYISIQTLIKSHSDLQNGIENNKHPSKPIVKMRHQIRLIKKLIH</sequence>
<protein>
    <submittedName>
        <fullName evidence="1">Uncharacterized protein</fullName>
    </submittedName>
</protein>
<accession>A0A8T3AJG6</accession>
<evidence type="ECO:0000313" key="2">
    <source>
        <dbReference type="Proteomes" id="UP000829196"/>
    </source>
</evidence>
<evidence type="ECO:0000313" key="1">
    <source>
        <dbReference type="EMBL" id="KAI0496250.1"/>
    </source>
</evidence>